<keyword evidence="11" id="KW-1185">Reference proteome</keyword>
<feature type="transmembrane region" description="Helical" evidence="8">
    <location>
        <begin position="134"/>
        <end position="153"/>
    </location>
</feature>
<evidence type="ECO:0000256" key="4">
    <source>
        <dbReference type="ARBA" id="ARBA00022692"/>
    </source>
</evidence>
<dbReference type="GO" id="GO:0005351">
    <property type="term" value="F:carbohydrate:proton symporter activity"/>
    <property type="evidence" value="ECO:0007669"/>
    <property type="project" value="TreeGrafter"/>
</dbReference>
<feature type="transmembrane region" description="Helical" evidence="8">
    <location>
        <begin position="450"/>
        <end position="472"/>
    </location>
</feature>
<protein>
    <submittedName>
        <fullName evidence="10">Putative hexose transport-related protein</fullName>
    </submittedName>
</protein>
<feature type="transmembrane region" description="Helical" evidence="8">
    <location>
        <begin position="511"/>
        <end position="531"/>
    </location>
</feature>
<feature type="transmembrane region" description="Helical" evidence="8">
    <location>
        <begin position="225"/>
        <end position="245"/>
    </location>
</feature>
<dbReference type="PANTHER" id="PTHR48022:SF79">
    <property type="entry name" value="LACTOSE PERMEASE, PUTATIVE (AFU_ORTHOLOGUE AFUA_6G01860)-RELATED"/>
    <property type="match status" value="1"/>
</dbReference>
<evidence type="ECO:0000256" key="1">
    <source>
        <dbReference type="ARBA" id="ARBA00004141"/>
    </source>
</evidence>
<evidence type="ECO:0000313" key="11">
    <source>
        <dbReference type="Proteomes" id="UP000193689"/>
    </source>
</evidence>
<evidence type="ECO:0000256" key="7">
    <source>
        <dbReference type="RuleBase" id="RU003346"/>
    </source>
</evidence>
<dbReference type="Gene3D" id="1.20.1250.20">
    <property type="entry name" value="MFS general substrate transporter like domains"/>
    <property type="match status" value="1"/>
</dbReference>
<dbReference type="InterPro" id="IPR003663">
    <property type="entry name" value="Sugar/inositol_transpt"/>
</dbReference>
<dbReference type="RefSeq" id="XP_040713010.1">
    <property type="nucleotide sequence ID" value="XM_040860820.1"/>
</dbReference>
<feature type="transmembrane region" description="Helical" evidence="8">
    <location>
        <begin position="93"/>
        <end position="114"/>
    </location>
</feature>
<feature type="transmembrane region" description="Helical" evidence="8">
    <location>
        <begin position="257"/>
        <end position="276"/>
    </location>
</feature>
<evidence type="ECO:0000259" key="9">
    <source>
        <dbReference type="PROSITE" id="PS50850"/>
    </source>
</evidence>
<organism evidence="10 11">
    <name type="scientific">Pseudomassariella vexata</name>
    <dbReference type="NCBI Taxonomy" id="1141098"/>
    <lineage>
        <taxon>Eukaryota</taxon>
        <taxon>Fungi</taxon>
        <taxon>Dikarya</taxon>
        <taxon>Ascomycota</taxon>
        <taxon>Pezizomycotina</taxon>
        <taxon>Sordariomycetes</taxon>
        <taxon>Xylariomycetidae</taxon>
        <taxon>Amphisphaeriales</taxon>
        <taxon>Pseudomassariaceae</taxon>
        <taxon>Pseudomassariella</taxon>
    </lineage>
</organism>
<dbReference type="PANTHER" id="PTHR48022">
    <property type="entry name" value="PLASTIDIC GLUCOSE TRANSPORTER 4"/>
    <property type="match status" value="1"/>
</dbReference>
<reference evidence="10 11" key="1">
    <citation type="submission" date="2016-07" db="EMBL/GenBank/DDBJ databases">
        <title>Pervasive Adenine N6-methylation of Active Genes in Fungi.</title>
        <authorList>
            <consortium name="DOE Joint Genome Institute"/>
            <person name="Mondo S.J."/>
            <person name="Dannebaum R.O."/>
            <person name="Kuo R.C."/>
            <person name="Labutti K."/>
            <person name="Haridas S."/>
            <person name="Kuo A."/>
            <person name="Salamov A."/>
            <person name="Ahrendt S.R."/>
            <person name="Lipzen A."/>
            <person name="Sullivan W."/>
            <person name="Andreopoulos W.B."/>
            <person name="Clum A."/>
            <person name="Lindquist E."/>
            <person name="Daum C."/>
            <person name="Ramamoorthy G.K."/>
            <person name="Gryganskyi A."/>
            <person name="Culley D."/>
            <person name="Magnuson J.K."/>
            <person name="James T.Y."/>
            <person name="O'Malley M.A."/>
            <person name="Stajich J.E."/>
            <person name="Spatafora J.W."/>
            <person name="Visel A."/>
            <person name="Grigoriev I.V."/>
        </authorList>
    </citation>
    <scope>NUCLEOTIDE SEQUENCE [LARGE SCALE GENOMIC DNA]</scope>
    <source>
        <strain evidence="10 11">CBS 129021</strain>
    </source>
</reference>
<evidence type="ECO:0000313" key="10">
    <source>
        <dbReference type="EMBL" id="ORY60783.1"/>
    </source>
</evidence>
<feature type="domain" description="Major facilitator superfamily (MFS) profile" evidence="9">
    <location>
        <begin position="96"/>
        <end position="536"/>
    </location>
</feature>
<dbReference type="NCBIfam" id="TIGR00879">
    <property type="entry name" value="SP"/>
    <property type="match status" value="1"/>
</dbReference>
<dbReference type="EMBL" id="MCFJ01000011">
    <property type="protein sequence ID" value="ORY60783.1"/>
    <property type="molecule type" value="Genomic_DNA"/>
</dbReference>
<feature type="transmembrane region" description="Helical" evidence="8">
    <location>
        <begin position="165"/>
        <end position="183"/>
    </location>
</feature>
<dbReference type="Pfam" id="PF00083">
    <property type="entry name" value="Sugar_tr"/>
    <property type="match status" value="1"/>
</dbReference>
<dbReference type="GeneID" id="63777032"/>
<dbReference type="InterPro" id="IPR036259">
    <property type="entry name" value="MFS_trans_sf"/>
</dbReference>
<dbReference type="InterPro" id="IPR020846">
    <property type="entry name" value="MFS_dom"/>
</dbReference>
<dbReference type="PROSITE" id="PS50850">
    <property type="entry name" value="MFS"/>
    <property type="match status" value="1"/>
</dbReference>
<sequence>MITIHLGYELYSSHSFVLNIIIYIEIVKHAIMTNNNLDIELSAAGPPLAQTASVASDHGKVQMQTTELQGNSHFYETVTAAPLDPWSKRSLQLYAILLVAALNAVASGFDGSIFSSINAMAQYKEYFHHTELGSATGIIFMIYTIGNMIGSLFTGPICDQFGRRAGMATGSVLIMAGACILTAAQDDSYLLGGRFLLGFGISIGTSSAPTYALEMAPPQWRARVVGYYNTFFYAGSILSTGVAYASNKSNTTLAFRLPLALQLVPPIFIFIGALLIPESPRWLVARGKAERAAHIIAKYHGGGDVNHPIVLLELKEFEESIKVQKAKVWYNYWELVENHNARWRFLEMAFMSFFAQLCGNSVLTYYLPSMYTQLGIKSTERRLLLTFMNSIVSCAGAVAGSATNDKIGRRTKLWVGSIFLACLFSGVTGFSSQFDGNNNAGTGLSNGGVAMIFLFGCVYSFVYTPLTATYCAEVLNNHTRAKGMGIHVIMSNCANLYNSYVTAIALQAVTWKYYLVFVGLNLIFGIVWFFFGVETRGRTLEELDEVFNAKFPPKASLAKTIMVKRDDGQLQGLESVADGPAANTKKMFRVAISK</sequence>
<accession>A0A1Y2DNB4</accession>
<comment type="similarity">
    <text evidence="2 7">Belongs to the major facilitator superfamily. Sugar transporter (TC 2.A.1.1) family.</text>
</comment>
<dbReference type="OrthoDB" id="6133115at2759"/>
<proteinExistence type="inferred from homology"/>
<dbReference type="InParanoid" id="A0A1Y2DNB4"/>
<keyword evidence="4 8" id="KW-0812">Transmembrane</keyword>
<comment type="caution">
    <text evidence="10">The sequence shown here is derived from an EMBL/GenBank/DDBJ whole genome shotgun (WGS) entry which is preliminary data.</text>
</comment>
<keyword evidence="5 8" id="KW-1133">Transmembrane helix</keyword>
<evidence type="ECO:0000256" key="2">
    <source>
        <dbReference type="ARBA" id="ARBA00010992"/>
    </source>
</evidence>
<dbReference type="InterPro" id="IPR050360">
    <property type="entry name" value="MFS_Sugar_Transporters"/>
</dbReference>
<evidence type="ECO:0000256" key="3">
    <source>
        <dbReference type="ARBA" id="ARBA00022448"/>
    </source>
</evidence>
<feature type="transmembrane region" description="Helical" evidence="8">
    <location>
        <begin position="413"/>
        <end position="430"/>
    </location>
</feature>
<keyword evidence="3 7" id="KW-0813">Transport</keyword>
<comment type="subcellular location">
    <subcellularLocation>
        <location evidence="1">Membrane</location>
        <topology evidence="1">Multi-pass membrane protein</topology>
    </subcellularLocation>
</comment>
<feature type="transmembrane region" description="Helical" evidence="8">
    <location>
        <begin position="345"/>
        <end position="363"/>
    </location>
</feature>
<feature type="transmembrane region" description="Helical" evidence="8">
    <location>
        <begin position="484"/>
        <end position="505"/>
    </location>
</feature>
<dbReference type="InterPro" id="IPR005828">
    <property type="entry name" value="MFS_sugar_transport-like"/>
</dbReference>
<feature type="transmembrane region" description="Helical" evidence="8">
    <location>
        <begin position="195"/>
        <end position="213"/>
    </location>
</feature>
<evidence type="ECO:0000256" key="6">
    <source>
        <dbReference type="ARBA" id="ARBA00023136"/>
    </source>
</evidence>
<dbReference type="SUPFAM" id="SSF103473">
    <property type="entry name" value="MFS general substrate transporter"/>
    <property type="match status" value="1"/>
</dbReference>
<dbReference type="AlphaFoldDB" id="A0A1Y2DNB4"/>
<keyword evidence="6 8" id="KW-0472">Membrane</keyword>
<evidence type="ECO:0000256" key="5">
    <source>
        <dbReference type="ARBA" id="ARBA00022989"/>
    </source>
</evidence>
<evidence type="ECO:0000256" key="8">
    <source>
        <dbReference type="SAM" id="Phobius"/>
    </source>
</evidence>
<feature type="transmembrane region" description="Helical" evidence="8">
    <location>
        <begin position="383"/>
        <end position="401"/>
    </location>
</feature>
<dbReference type="GO" id="GO:0016020">
    <property type="term" value="C:membrane"/>
    <property type="evidence" value="ECO:0007669"/>
    <property type="project" value="UniProtKB-SubCell"/>
</dbReference>
<name>A0A1Y2DNB4_9PEZI</name>
<dbReference type="FunFam" id="1.20.1250.20:FF:000134">
    <property type="entry name" value="MFS sugar transporter protein"/>
    <property type="match status" value="1"/>
</dbReference>
<dbReference type="Proteomes" id="UP000193689">
    <property type="component" value="Unassembled WGS sequence"/>
</dbReference>
<gene>
    <name evidence="10" type="ORF">BCR38DRAFT_442502</name>
</gene>